<dbReference type="PANTHER" id="PTHR28457">
    <property type="entry name" value="COILED-COIL DOMAIN-CONTAINING PROTEIN 189"/>
    <property type="match status" value="1"/>
</dbReference>
<organism evidence="3 4">
    <name type="scientific">Adiantum capillus-veneris</name>
    <name type="common">Maidenhair fern</name>
    <dbReference type="NCBI Taxonomy" id="13818"/>
    <lineage>
        <taxon>Eukaryota</taxon>
        <taxon>Viridiplantae</taxon>
        <taxon>Streptophyta</taxon>
        <taxon>Embryophyta</taxon>
        <taxon>Tracheophyta</taxon>
        <taxon>Polypodiopsida</taxon>
        <taxon>Polypodiidae</taxon>
        <taxon>Polypodiales</taxon>
        <taxon>Pteridineae</taxon>
        <taxon>Pteridaceae</taxon>
        <taxon>Vittarioideae</taxon>
        <taxon>Adiantum</taxon>
    </lineage>
</organism>
<dbReference type="OrthoDB" id="1938969at2759"/>
<feature type="compositionally biased region" description="Basic and acidic residues" evidence="2">
    <location>
        <begin position="340"/>
        <end position="352"/>
    </location>
</feature>
<gene>
    <name evidence="3" type="ORF">GOP47_0018714</name>
</gene>
<evidence type="ECO:0000313" key="3">
    <source>
        <dbReference type="EMBL" id="KAI5066090.1"/>
    </source>
</evidence>
<accession>A0A9D4UE28</accession>
<reference evidence="3" key="1">
    <citation type="submission" date="2021-01" db="EMBL/GenBank/DDBJ databases">
        <title>Adiantum capillus-veneris genome.</title>
        <authorList>
            <person name="Fang Y."/>
            <person name="Liao Q."/>
        </authorList>
    </citation>
    <scope>NUCLEOTIDE SEQUENCE</scope>
    <source>
        <strain evidence="3">H3</strain>
        <tissue evidence="3">Leaf</tissue>
    </source>
</reference>
<evidence type="ECO:0000313" key="4">
    <source>
        <dbReference type="Proteomes" id="UP000886520"/>
    </source>
</evidence>
<feature type="region of interest" description="Disordered" evidence="2">
    <location>
        <begin position="332"/>
        <end position="352"/>
    </location>
</feature>
<evidence type="ECO:0000256" key="1">
    <source>
        <dbReference type="SAM" id="Coils"/>
    </source>
</evidence>
<dbReference type="Pfam" id="PF14769">
    <property type="entry name" value="CLAMP"/>
    <property type="match status" value="1"/>
</dbReference>
<feature type="coiled-coil region" evidence="1">
    <location>
        <begin position="240"/>
        <end position="285"/>
    </location>
</feature>
<protein>
    <submittedName>
        <fullName evidence="3">Uncharacterized protein</fullName>
    </submittedName>
</protein>
<evidence type="ECO:0000256" key="2">
    <source>
        <dbReference type="SAM" id="MobiDB-lite"/>
    </source>
</evidence>
<sequence>MVMKRLKCKQRSKIKRHSSYLTPLRATPCLSCTCALSSLVCDPSCALPSSSGVPRLASTKILSNKAIFGPPYLRTGLTRMTILLERFVNAPQDCLKYMSEVLDLKEYSTRAQHAFVLDYFHGLNLFSAEINLGLEQATMILNFGKDLLCTLLVGKGFQEAEDFFEKGILSLNTKQLDAALGPTFSLIDVRKIIDFFLFIFFQHYALYAYCFSTGACKESRREVVLVETALIAPLSDASSQEELEAQERVTKEALEAEEKARQVELERIEAEKVAAAEALKLEESKKKPESLDQAIDSIVREKLESFKQSFFEGCATEQKRLIEKLAQLEASVTASSPSESKTRKSLSDRLQS</sequence>
<dbReference type="PANTHER" id="PTHR28457:SF4">
    <property type="entry name" value="CRAL-TRIO DOMAIN-CONTAINING PROTEIN"/>
    <property type="match status" value="1"/>
</dbReference>
<dbReference type="EMBL" id="JABFUD020000018">
    <property type="protein sequence ID" value="KAI5066090.1"/>
    <property type="molecule type" value="Genomic_DNA"/>
</dbReference>
<keyword evidence="1" id="KW-0175">Coiled coil</keyword>
<proteinExistence type="predicted"/>
<keyword evidence="4" id="KW-1185">Reference proteome</keyword>
<comment type="caution">
    <text evidence="3">The sequence shown here is derived from an EMBL/GenBank/DDBJ whole genome shotgun (WGS) entry which is preliminary data.</text>
</comment>
<dbReference type="AlphaFoldDB" id="A0A9D4UE28"/>
<name>A0A9D4UE28_ADICA</name>
<dbReference type="Proteomes" id="UP000886520">
    <property type="component" value="Chromosome 18"/>
</dbReference>
<dbReference type="InterPro" id="IPR032727">
    <property type="entry name" value="CLAMP"/>
</dbReference>